<comment type="caution">
    <text evidence="2">The sequence shown here is derived from an EMBL/GenBank/DDBJ whole genome shotgun (WGS) entry which is preliminary data.</text>
</comment>
<feature type="transmembrane region" description="Helical" evidence="1">
    <location>
        <begin position="12"/>
        <end position="31"/>
    </location>
</feature>
<feature type="transmembrane region" description="Helical" evidence="1">
    <location>
        <begin position="87"/>
        <end position="108"/>
    </location>
</feature>
<accession>A0A660LEX0</accession>
<keyword evidence="1" id="KW-0812">Transmembrane</keyword>
<gene>
    <name evidence="2" type="ORF">C8N24_2979</name>
</gene>
<evidence type="ECO:0000313" key="3">
    <source>
        <dbReference type="Proteomes" id="UP000278962"/>
    </source>
</evidence>
<organism evidence="2 3">
    <name type="scientific">Solirubrobacter pauli</name>
    <dbReference type="NCBI Taxonomy" id="166793"/>
    <lineage>
        <taxon>Bacteria</taxon>
        <taxon>Bacillati</taxon>
        <taxon>Actinomycetota</taxon>
        <taxon>Thermoleophilia</taxon>
        <taxon>Solirubrobacterales</taxon>
        <taxon>Solirubrobacteraceae</taxon>
        <taxon>Solirubrobacter</taxon>
    </lineage>
</organism>
<name>A0A660LEX0_9ACTN</name>
<dbReference type="EMBL" id="RBIL01000001">
    <property type="protein sequence ID" value="RKQ93119.1"/>
    <property type="molecule type" value="Genomic_DNA"/>
</dbReference>
<keyword evidence="1" id="KW-0472">Membrane</keyword>
<evidence type="ECO:0000313" key="2">
    <source>
        <dbReference type="EMBL" id="RKQ93119.1"/>
    </source>
</evidence>
<feature type="transmembrane region" description="Helical" evidence="1">
    <location>
        <begin position="120"/>
        <end position="138"/>
    </location>
</feature>
<evidence type="ECO:0000256" key="1">
    <source>
        <dbReference type="SAM" id="Phobius"/>
    </source>
</evidence>
<feature type="transmembrane region" description="Helical" evidence="1">
    <location>
        <begin position="43"/>
        <end position="64"/>
    </location>
</feature>
<feature type="transmembrane region" description="Helical" evidence="1">
    <location>
        <begin position="144"/>
        <end position="163"/>
    </location>
</feature>
<keyword evidence="3" id="KW-1185">Reference proteome</keyword>
<sequence>MGEHVFWITSRAAGISALLAASAAVALGLLMGGRMSTRKDLRVLHEALSLGTLVALAVHALALLGDRYLDPSLADISIPFLIDYRPFWTGLGIVGGWLLALLGVSYYFRTKIGVARWRKLHRWTALAWALGLVHAVGAGTDAGAAWFLVAAGMVVLPAAALLTRRLVPAT</sequence>
<dbReference type="RefSeq" id="WP_170179097.1">
    <property type="nucleotide sequence ID" value="NZ_RBIL01000001.1"/>
</dbReference>
<protein>
    <submittedName>
        <fullName evidence="2">Ferric reductase like protein</fullName>
    </submittedName>
</protein>
<keyword evidence="1" id="KW-1133">Transmembrane helix</keyword>
<proteinExistence type="predicted"/>
<dbReference type="AlphaFoldDB" id="A0A660LEX0"/>
<reference evidence="2 3" key="1">
    <citation type="submission" date="2018-10" db="EMBL/GenBank/DDBJ databases">
        <title>Genomic Encyclopedia of Archaeal and Bacterial Type Strains, Phase II (KMG-II): from individual species to whole genera.</title>
        <authorList>
            <person name="Goeker M."/>
        </authorList>
    </citation>
    <scope>NUCLEOTIDE SEQUENCE [LARGE SCALE GENOMIC DNA]</scope>
    <source>
        <strain evidence="2 3">DSM 14954</strain>
    </source>
</reference>
<dbReference type="Proteomes" id="UP000278962">
    <property type="component" value="Unassembled WGS sequence"/>
</dbReference>